<proteinExistence type="predicted"/>
<evidence type="ECO:0000313" key="2">
    <source>
        <dbReference type="EMBL" id="MPR35264.1"/>
    </source>
</evidence>
<feature type="chain" id="PRO_5028979897" evidence="1">
    <location>
        <begin position="26"/>
        <end position="567"/>
    </location>
</feature>
<dbReference type="PROSITE" id="PS51257">
    <property type="entry name" value="PROKAR_LIPOPROTEIN"/>
    <property type="match status" value="1"/>
</dbReference>
<protein>
    <submittedName>
        <fullName evidence="2">SusD/RagB family nutrient-binding outer membrane lipoprotein</fullName>
    </submittedName>
</protein>
<name>A0A7C9FA21_9BACT</name>
<keyword evidence="3" id="KW-1185">Reference proteome</keyword>
<dbReference type="InterPro" id="IPR011990">
    <property type="entry name" value="TPR-like_helical_dom_sf"/>
</dbReference>
<dbReference type="RefSeq" id="WP_152762159.1">
    <property type="nucleotide sequence ID" value="NZ_WHLY01000002.1"/>
</dbReference>
<dbReference type="Pfam" id="PF12771">
    <property type="entry name" value="SusD-like_2"/>
    <property type="match status" value="1"/>
</dbReference>
<reference evidence="2 3" key="1">
    <citation type="submission" date="2019-10" db="EMBL/GenBank/DDBJ databases">
        <title>Draft Genome Sequence of Cytophagaceae sp. SJW1-29.</title>
        <authorList>
            <person name="Choi A."/>
        </authorList>
    </citation>
    <scope>NUCLEOTIDE SEQUENCE [LARGE SCALE GENOMIC DNA]</scope>
    <source>
        <strain evidence="2 3">SJW1-29</strain>
    </source>
</reference>
<keyword evidence="2" id="KW-0449">Lipoprotein</keyword>
<gene>
    <name evidence="2" type="ORF">GBK04_18385</name>
</gene>
<evidence type="ECO:0000313" key="3">
    <source>
        <dbReference type="Proteomes" id="UP000479293"/>
    </source>
</evidence>
<dbReference type="EMBL" id="WHLY01000002">
    <property type="protein sequence ID" value="MPR35264.1"/>
    <property type="molecule type" value="Genomic_DNA"/>
</dbReference>
<comment type="caution">
    <text evidence="2">The sequence shown here is derived from an EMBL/GenBank/DDBJ whole genome shotgun (WGS) entry which is preliminary data.</text>
</comment>
<feature type="signal peptide" evidence="1">
    <location>
        <begin position="1"/>
        <end position="25"/>
    </location>
</feature>
<dbReference type="SUPFAM" id="SSF48452">
    <property type="entry name" value="TPR-like"/>
    <property type="match status" value="1"/>
</dbReference>
<evidence type="ECO:0000256" key="1">
    <source>
        <dbReference type="SAM" id="SignalP"/>
    </source>
</evidence>
<accession>A0A7C9FA21</accession>
<dbReference type="Proteomes" id="UP000479293">
    <property type="component" value="Unassembled WGS sequence"/>
</dbReference>
<keyword evidence="1" id="KW-0732">Signal</keyword>
<dbReference type="InterPro" id="IPR041662">
    <property type="entry name" value="SusD-like_2"/>
</dbReference>
<dbReference type="AlphaFoldDB" id="A0A7C9FA21"/>
<organism evidence="2 3">
    <name type="scientific">Salmonirosea aquatica</name>
    <dbReference type="NCBI Taxonomy" id="2654236"/>
    <lineage>
        <taxon>Bacteria</taxon>
        <taxon>Pseudomonadati</taxon>
        <taxon>Bacteroidota</taxon>
        <taxon>Cytophagia</taxon>
        <taxon>Cytophagales</taxon>
        <taxon>Spirosomataceae</taxon>
        <taxon>Salmonirosea</taxon>
    </lineage>
</organism>
<sequence length="567" mass="62767">MKFIKKTYKWLLTLGLLVSMGSCSLFDLDINKDPNNPSSADFALLLPSAQLGAVDFFQGLNYSALGFTGWLSSSDTYDLNFNSYNGSWNSFYSGPMKDLEEIIVAAQASGQNPHYLGVAQTMKAYFFSILVDMFGEVPYSQAFAGGYAESNINPAFDDDKVIYEDLIKLCDDAVANFAKTAPTSVTGDLFYSGNITRWRKLAKSVKLRLLINSRLDRPTAAAEIKAILDGGDYITAAADDFQFKYNRLAVPDGRHPWFQSAYVNSESGFTYFLHQPVFEMLRDDDPRLPFYFKRQTNYVLNPEDPTDRSTIPCSQLAGCTYAYMALNPNVIKQLYTDKGKTFTAADRQYLAGFFGRDRGDASGVPNDVNYRLSPGTYPAAGAYDGPTAGRTGGTGANRAGDGIVPFITSWMTKYYQIEAILALGIEGDARTLFEKAIREQIAKVVALGLASDATAVAPTAASIDSFVNLNLKRYDEAPNATQKLNVALRQAFFSNLGNGFEIYNAFRRTGLPNNLQVPIQQIRNFPLRLPQPAQETTLNQNAPQTPVAFDRPEAALFWDKLKFSYPR</sequence>
<dbReference type="Gene3D" id="1.25.40.390">
    <property type="match status" value="2"/>
</dbReference>